<dbReference type="Gene3D" id="3.40.50.720">
    <property type="entry name" value="NAD(P)-binding Rossmann-like Domain"/>
    <property type="match status" value="1"/>
</dbReference>
<dbReference type="Pfam" id="PF01370">
    <property type="entry name" value="Epimerase"/>
    <property type="match status" value="1"/>
</dbReference>
<dbReference type="AlphaFoldDB" id="A0A1E8Q4K4"/>
<keyword evidence="3" id="KW-1185">Reference proteome</keyword>
<dbReference type="GO" id="GO:0004029">
    <property type="term" value="F:aldehyde dehydrogenase (NAD+) activity"/>
    <property type="evidence" value="ECO:0007669"/>
    <property type="project" value="TreeGrafter"/>
</dbReference>
<evidence type="ECO:0000259" key="1">
    <source>
        <dbReference type="Pfam" id="PF01370"/>
    </source>
</evidence>
<dbReference type="PANTHER" id="PTHR48079">
    <property type="entry name" value="PROTEIN YEEZ"/>
    <property type="match status" value="1"/>
</dbReference>
<organism evidence="2 3">
    <name type="scientific">Mycolicibacterium grossiae</name>
    <dbReference type="NCBI Taxonomy" id="1552759"/>
    <lineage>
        <taxon>Bacteria</taxon>
        <taxon>Bacillati</taxon>
        <taxon>Actinomycetota</taxon>
        <taxon>Actinomycetes</taxon>
        <taxon>Mycobacteriales</taxon>
        <taxon>Mycobacteriaceae</taxon>
        <taxon>Mycolicibacterium</taxon>
    </lineage>
</organism>
<reference evidence="2 3" key="1">
    <citation type="submission" date="2016-09" db="EMBL/GenBank/DDBJ databases">
        <title>genome sequence of Mycobacterium sp. 739 SCH.</title>
        <authorList>
            <person name="Greninger A.L."/>
            <person name="Qin X."/>
            <person name="Jerome K."/>
            <person name="Vora S."/>
            <person name="Quinn K."/>
        </authorList>
    </citation>
    <scope>NUCLEOTIDE SEQUENCE [LARGE SCALE GENOMIC DNA]</scope>
    <source>
        <strain evidence="2 3">SCH</strain>
    </source>
</reference>
<dbReference type="InterPro" id="IPR036291">
    <property type="entry name" value="NAD(P)-bd_dom_sf"/>
</dbReference>
<evidence type="ECO:0000313" key="3">
    <source>
        <dbReference type="Proteomes" id="UP000178953"/>
    </source>
</evidence>
<gene>
    <name evidence="2" type="ORF">BEL07_12500</name>
</gene>
<dbReference type="InterPro" id="IPR001509">
    <property type="entry name" value="Epimerase_deHydtase"/>
</dbReference>
<dbReference type="OrthoDB" id="9801785at2"/>
<proteinExistence type="predicted"/>
<dbReference type="PANTHER" id="PTHR48079:SF6">
    <property type="entry name" value="NAD(P)-BINDING DOMAIN-CONTAINING PROTEIN-RELATED"/>
    <property type="match status" value="1"/>
</dbReference>
<dbReference type="GO" id="GO:0005737">
    <property type="term" value="C:cytoplasm"/>
    <property type="evidence" value="ECO:0007669"/>
    <property type="project" value="TreeGrafter"/>
</dbReference>
<dbReference type="InterPro" id="IPR051783">
    <property type="entry name" value="NAD(P)-dependent_oxidoreduct"/>
</dbReference>
<dbReference type="EMBL" id="MCHX01000025">
    <property type="protein sequence ID" value="OFJ53425.1"/>
    <property type="molecule type" value="Genomic_DNA"/>
</dbReference>
<name>A0A1E8Q4K4_9MYCO</name>
<dbReference type="Proteomes" id="UP000178953">
    <property type="component" value="Unassembled WGS sequence"/>
</dbReference>
<evidence type="ECO:0000313" key="2">
    <source>
        <dbReference type="EMBL" id="OFJ53425.1"/>
    </source>
</evidence>
<sequence length="331" mass="35641">MAGRRVLVMGASGFVGSHVTRAFVEDGDDVRVFLRRTSRTDGIDDLDVERHHGDLTDADAVRAAMTGCDVVCYCVVDTRFTLRDPAPLFATNVDALRHVLDVAVTMGLSRFVFCSTIGTIALAPPGRRATEDMPVDWAGGAYIASRRRAEDMVLRYAAERGLPAVAMCVSTPYGPLDFQPHQGLLIRAAARGRMPVYVRGVSAEVVGISDVARAFVLAAERGRPGERYIVSESYLSMRDLLAIAAGEVGARPPRIGVPLPVVYAVAWLLDVASQLLGRDPPLTVTGVRLMHVMSPADHAKATRELGWQPRPVAEAVRAAARFHRDAAGSAT</sequence>
<feature type="domain" description="NAD-dependent epimerase/dehydratase" evidence="1">
    <location>
        <begin position="6"/>
        <end position="230"/>
    </location>
</feature>
<comment type="caution">
    <text evidence="2">The sequence shown here is derived from an EMBL/GenBank/DDBJ whole genome shotgun (WGS) entry which is preliminary data.</text>
</comment>
<accession>A0A1E8Q4K4</accession>
<dbReference type="SUPFAM" id="SSF51735">
    <property type="entry name" value="NAD(P)-binding Rossmann-fold domains"/>
    <property type="match status" value="1"/>
</dbReference>
<protein>
    <submittedName>
        <fullName evidence="2">NAD-dependent dehydratase</fullName>
    </submittedName>
</protein>